<dbReference type="InterPro" id="IPR002052">
    <property type="entry name" value="DNA_methylase_N6_adenine_CS"/>
</dbReference>
<comment type="caution">
    <text evidence="7">The sequence shown here is derived from an EMBL/GenBank/DDBJ whole genome shotgun (WGS) entry which is preliminary data.</text>
</comment>
<dbReference type="EMBL" id="MPDK01000041">
    <property type="protein sequence ID" value="PWI55184.1"/>
    <property type="molecule type" value="Genomic_DNA"/>
</dbReference>
<dbReference type="InterPro" id="IPR029063">
    <property type="entry name" value="SAM-dependent_MTases_sf"/>
</dbReference>
<keyword evidence="3" id="KW-0949">S-adenosyl-L-methionine</keyword>
<dbReference type="PANTHER" id="PTHR33841:SF5">
    <property type="entry name" value="DNA METHYLASE (MODIFICATION METHYLASE) (METHYLTRANSFERASE)-RELATED"/>
    <property type="match status" value="1"/>
</dbReference>
<feature type="domain" description="Type II methyltransferase M.Eco57I C-terminal" evidence="6">
    <location>
        <begin position="261"/>
        <end position="516"/>
    </location>
</feature>
<dbReference type="AlphaFoldDB" id="A0A2U3D1R7"/>
<dbReference type="Gene3D" id="3.40.50.150">
    <property type="entry name" value="Vaccinia Virus protein VP39"/>
    <property type="match status" value="1"/>
</dbReference>
<evidence type="ECO:0000256" key="3">
    <source>
        <dbReference type="ARBA" id="ARBA00022691"/>
    </source>
</evidence>
<dbReference type="GO" id="GO:0003677">
    <property type="term" value="F:DNA binding"/>
    <property type="evidence" value="ECO:0007669"/>
    <property type="project" value="InterPro"/>
</dbReference>
<evidence type="ECO:0000256" key="4">
    <source>
        <dbReference type="ARBA" id="ARBA00022747"/>
    </source>
</evidence>
<dbReference type="InterPro" id="IPR054520">
    <property type="entry name" value="M_Eco57I_C"/>
</dbReference>
<evidence type="ECO:0000256" key="2">
    <source>
        <dbReference type="ARBA" id="ARBA00022679"/>
    </source>
</evidence>
<dbReference type="OrthoDB" id="9815272at2"/>
<keyword evidence="4" id="KW-0680">Restriction system</keyword>
<proteinExistence type="predicted"/>
<dbReference type="InterPro" id="IPR003356">
    <property type="entry name" value="DNA_methylase_A-5"/>
</dbReference>
<dbReference type="GO" id="GO:0032259">
    <property type="term" value="P:methylation"/>
    <property type="evidence" value="ECO:0007669"/>
    <property type="project" value="UniProtKB-KW"/>
</dbReference>
<name>A0A2U3D1R7_SULT2</name>
<evidence type="ECO:0000313" key="7">
    <source>
        <dbReference type="EMBL" id="PWI55184.1"/>
    </source>
</evidence>
<organism evidence="7 8">
    <name type="scientific">Sulfoacidibacillus thermotolerans</name>
    <name type="common">Acidibacillus sulfuroxidans</name>
    <dbReference type="NCBI Taxonomy" id="1765684"/>
    <lineage>
        <taxon>Bacteria</taxon>
        <taxon>Bacillati</taxon>
        <taxon>Bacillota</taxon>
        <taxon>Bacilli</taxon>
        <taxon>Bacillales</taxon>
        <taxon>Alicyclobacillaceae</taxon>
        <taxon>Sulfoacidibacillus</taxon>
    </lineage>
</organism>
<evidence type="ECO:0000259" key="5">
    <source>
        <dbReference type="Pfam" id="PF02384"/>
    </source>
</evidence>
<evidence type="ECO:0000259" key="6">
    <source>
        <dbReference type="Pfam" id="PF22837"/>
    </source>
</evidence>
<dbReference type="SUPFAM" id="SSF53335">
    <property type="entry name" value="S-adenosyl-L-methionine-dependent methyltransferases"/>
    <property type="match status" value="1"/>
</dbReference>
<dbReference type="Pfam" id="PF02384">
    <property type="entry name" value="N6_Mtase"/>
    <property type="match status" value="1"/>
</dbReference>
<dbReference type="GO" id="GO:0009007">
    <property type="term" value="F:site-specific DNA-methyltransferase (adenine-specific) activity"/>
    <property type="evidence" value="ECO:0007669"/>
    <property type="project" value="UniProtKB-EC"/>
</dbReference>
<evidence type="ECO:0000313" key="8">
    <source>
        <dbReference type="Proteomes" id="UP000245380"/>
    </source>
</evidence>
<dbReference type="CDD" id="cd02440">
    <property type="entry name" value="AdoMet_MTases"/>
    <property type="match status" value="1"/>
</dbReference>
<dbReference type="PROSITE" id="PS00092">
    <property type="entry name" value="N6_MTASE"/>
    <property type="match status" value="1"/>
</dbReference>
<dbReference type="Proteomes" id="UP000245380">
    <property type="component" value="Unassembled WGS sequence"/>
</dbReference>
<dbReference type="InterPro" id="IPR050953">
    <property type="entry name" value="N4_N6_ade-DNA_methylase"/>
</dbReference>
<feature type="domain" description="DNA methylase adenine-specific" evidence="5">
    <location>
        <begin position="8"/>
        <end position="234"/>
    </location>
</feature>
<dbReference type="PANTHER" id="PTHR33841">
    <property type="entry name" value="DNA METHYLTRANSFERASE YEEA-RELATED"/>
    <property type="match status" value="1"/>
</dbReference>
<dbReference type="Pfam" id="PF22837">
    <property type="entry name" value="M_Eco57I_C"/>
    <property type="match status" value="1"/>
</dbReference>
<keyword evidence="2" id="KW-0808">Transferase</keyword>
<dbReference type="PRINTS" id="PR00507">
    <property type="entry name" value="N12N6MTFRASE"/>
</dbReference>
<reference evidence="7 8" key="1">
    <citation type="submission" date="2016-11" db="EMBL/GenBank/DDBJ databases">
        <title>Comparative genomics of Acidibacillus ferroxidans species.</title>
        <authorList>
            <person name="Oliveira G."/>
            <person name="Nunes G."/>
            <person name="Oliveira R."/>
            <person name="Araujo F."/>
            <person name="Salim A."/>
            <person name="Scholte L."/>
            <person name="Morais D."/>
            <person name="Nancucheo I."/>
            <person name="Johnson D.B."/>
            <person name="Grail B."/>
            <person name="Bittencourt J."/>
            <person name="Valadares R."/>
        </authorList>
    </citation>
    <scope>NUCLEOTIDE SEQUENCE [LARGE SCALE GENOMIC DNA]</scope>
    <source>
        <strain evidence="7 8">Y002</strain>
    </source>
</reference>
<keyword evidence="1" id="KW-0489">Methyltransferase</keyword>
<keyword evidence="8" id="KW-1185">Reference proteome</keyword>
<dbReference type="GO" id="GO:0009307">
    <property type="term" value="P:DNA restriction-modification system"/>
    <property type="evidence" value="ECO:0007669"/>
    <property type="project" value="UniProtKB-KW"/>
</dbReference>
<gene>
    <name evidence="7" type="ORF">BM613_13390</name>
</gene>
<evidence type="ECO:0000256" key="1">
    <source>
        <dbReference type="ARBA" id="ARBA00022603"/>
    </source>
</evidence>
<dbReference type="GO" id="GO:0008170">
    <property type="term" value="F:N-methyltransferase activity"/>
    <property type="evidence" value="ECO:0007669"/>
    <property type="project" value="InterPro"/>
</dbReference>
<accession>A0A2U3D1R7</accession>
<sequence>MNFKEQESATKLRGGYYTPLPIARFLSKWVLRTRPHNILEPSCGDGVFVEAFYNLHDYELNFTGVELIKEEADKARQAVSEKNLIHGTIINDNFLSWALKESVAGVTYDGLIGNPPYIRYQYLEEKDQQLAAEWFSRYGLAFTKHTNAWVPFVIASVGLLAPGGRLAMVIPSELLHVLHATSLRKFLLDQCNRILMIDPTELLFEEALQGTVLLMVEKKQIASSSSQGVSVVSAVNNDFLLQDPEQFFQNATYVAGDILNGKWMKVLLDPEELEVFEKVRRLPSVRKFKDIANVDVGIVTGANKFFLVDDETVTKYRLEQYVHPMFGRSEHCPGIVYDDAVHQSNKIRGLPANFVMFGNTPIEKLSATAQEYIRLGEEQSLHTRYKCRIRSPWYAVPSVYSTSIGMLKRSHWYPRLILNTAGAYTTDTAYRIEPTVQGISPELLVFSFVNSLTALTAELEGRHYGGGVLELVPSEIEKLLIPVSDKLVFDIRELDEKVKSGQDVDSLLAEQDTIVLKAAGFSSYECEIIHEAWRRIRTRRHRLIVEN</sequence>
<dbReference type="RefSeq" id="WP_109431707.1">
    <property type="nucleotide sequence ID" value="NZ_MPDK01000041.1"/>
</dbReference>
<protein>
    <submittedName>
        <fullName evidence="7">Uncharacterized protein</fullName>
    </submittedName>
</protein>